<gene>
    <name evidence="2" type="ORF">PACLA_8A033035</name>
</gene>
<evidence type="ECO:0000313" key="2">
    <source>
        <dbReference type="EMBL" id="CAB3977849.1"/>
    </source>
</evidence>
<feature type="region of interest" description="Disordered" evidence="1">
    <location>
        <begin position="68"/>
        <end position="96"/>
    </location>
</feature>
<organism evidence="2 3">
    <name type="scientific">Paramuricea clavata</name>
    <name type="common">Red gorgonian</name>
    <name type="synonym">Violescent sea-whip</name>
    <dbReference type="NCBI Taxonomy" id="317549"/>
    <lineage>
        <taxon>Eukaryota</taxon>
        <taxon>Metazoa</taxon>
        <taxon>Cnidaria</taxon>
        <taxon>Anthozoa</taxon>
        <taxon>Octocorallia</taxon>
        <taxon>Malacalcyonacea</taxon>
        <taxon>Plexauridae</taxon>
        <taxon>Paramuricea</taxon>
    </lineage>
</organism>
<protein>
    <submittedName>
        <fullName evidence="2">Uncharacterized protein</fullName>
    </submittedName>
</protein>
<dbReference type="Proteomes" id="UP001152795">
    <property type="component" value="Unassembled WGS sequence"/>
</dbReference>
<reference evidence="2" key="1">
    <citation type="submission" date="2020-04" db="EMBL/GenBank/DDBJ databases">
        <authorList>
            <person name="Alioto T."/>
            <person name="Alioto T."/>
            <person name="Gomez Garrido J."/>
        </authorList>
    </citation>
    <scope>NUCLEOTIDE SEQUENCE</scope>
    <source>
        <strain evidence="2">A484AB</strain>
    </source>
</reference>
<keyword evidence="3" id="KW-1185">Reference proteome</keyword>
<name>A0A7D9H805_PARCT</name>
<evidence type="ECO:0000256" key="1">
    <source>
        <dbReference type="SAM" id="MobiDB-lite"/>
    </source>
</evidence>
<sequence>MVRPYLRQIPSCDPRSRHEESILPGGMIDHVDDLILGASSVSSASDLKQDTITILEDASLQLHKWNLNAPELESNQPSSQSNADQNAKQQFPPSTQSGSKLLGVAWNKCNYTFSVVFPHETCKRKKRHSCKATWIRFPNLAPRKVNVS</sequence>
<dbReference type="AlphaFoldDB" id="A0A7D9H805"/>
<proteinExistence type="predicted"/>
<dbReference type="OrthoDB" id="6435060at2759"/>
<feature type="region of interest" description="Disordered" evidence="1">
    <location>
        <begin position="1"/>
        <end position="21"/>
    </location>
</feature>
<evidence type="ECO:0000313" key="3">
    <source>
        <dbReference type="Proteomes" id="UP001152795"/>
    </source>
</evidence>
<accession>A0A7D9H805</accession>
<dbReference type="EMBL" id="CACRXK020000075">
    <property type="protein sequence ID" value="CAB3977849.1"/>
    <property type="molecule type" value="Genomic_DNA"/>
</dbReference>
<feature type="compositionally biased region" description="Polar residues" evidence="1">
    <location>
        <begin position="73"/>
        <end position="96"/>
    </location>
</feature>
<comment type="caution">
    <text evidence="2">The sequence shown here is derived from an EMBL/GenBank/DDBJ whole genome shotgun (WGS) entry which is preliminary data.</text>
</comment>